<evidence type="ECO:0000313" key="2">
    <source>
        <dbReference type="Proteomes" id="UP000091857"/>
    </source>
</evidence>
<gene>
    <name evidence="1" type="ORF">MANES_18G109250v8</name>
</gene>
<reference evidence="2" key="1">
    <citation type="journal article" date="2016" name="Nat. Biotechnol.">
        <title>Sequencing wild and cultivated cassava and related species reveals extensive interspecific hybridization and genetic diversity.</title>
        <authorList>
            <person name="Bredeson J.V."/>
            <person name="Lyons J.B."/>
            <person name="Prochnik S.E."/>
            <person name="Wu G.A."/>
            <person name="Ha C.M."/>
            <person name="Edsinger-Gonzales E."/>
            <person name="Grimwood J."/>
            <person name="Schmutz J."/>
            <person name="Rabbi I.Y."/>
            <person name="Egesi C."/>
            <person name="Nauluvula P."/>
            <person name="Lebot V."/>
            <person name="Ndunguru J."/>
            <person name="Mkamilo G."/>
            <person name="Bart R.S."/>
            <person name="Setter T.L."/>
            <person name="Gleadow R.M."/>
            <person name="Kulakow P."/>
            <person name="Ferguson M.E."/>
            <person name="Rounsley S."/>
            <person name="Rokhsar D.S."/>
        </authorList>
    </citation>
    <scope>NUCLEOTIDE SEQUENCE [LARGE SCALE GENOMIC DNA]</scope>
    <source>
        <strain evidence="2">cv. AM560-2</strain>
    </source>
</reference>
<sequence length="285" mass="32261">MEEYLQYMKTLRSQMNEVEDQAAKVSVEEHTQIATIQTTETDIKSAKSETKKLKEEIEKMIQAKGQICLQIMEKQRKIASMESDSSTLYQTLELIQQERVGLSSKLINKSAHYIKVADDINSKLQQQQDWVTCHKIGIEMGENALVKDNFDEEAAEAGGKSAIGDCLKMDSQGNNARKKNLMTKVDSAKAKLDEIAQRKSELATQNKVKQSIEQVRCKAKEFKPELLAMDIKTLEEEYKALLSDKAGEFEYLQSLQGQIEKHKGISDMIKCACGVEYKVEMEFSA</sequence>
<accession>A0ACB7G0Q7</accession>
<protein>
    <submittedName>
        <fullName evidence="1">Uncharacterized protein</fullName>
    </submittedName>
</protein>
<proteinExistence type="predicted"/>
<keyword evidence="2" id="KW-1185">Reference proteome</keyword>
<comment type="caution">
    <text evidence="1">The sequence shown here is derived from an EMBL/GenBank/DDBJ whole genome shotgun (WGS) entry which is preliminary data.</text>
</comment>
<dbReference type="Proteomes" id="UP000091857">
    <property type="component" value="Chromosome 18"/>
</dbReference>
<evidence type="ECO:0000313" key="1">
    <source>
        <dbReference type="EMBL" id="KAG8633501.1"/>
    </source>
</evidence>
<dbReference type="EMBL" id="CM004404">
    <property type="protein sequence ID" value="KAG8633501.1"/>
    <property type="molecule type" value="Genomic_DNA"/>
</dbReference>
<organism evidence="1 2">
    <name type="scientific">Manihot esculenta</name>
    <name type="common">Cassava</name>
    <name type="synonym">Jatropha manihot</name>
    <dbReference type="NCBI Taxonomy" id="3983"/>
    <lineage>
        <taxon>Eukaryota</taxon>
        <taxon>Viridiplantae</taxon>
        <taxon>Streptophyta</taxon>
        <taxon>Embryophyta</taxon>
        <taxon>Tracheophyta</taxon>
        <taxon>Spermatophyta</taxon>
        <taxon>Magnoliopsida</taxon>
        <taxon>eudicotyledons</taxon>
        <taxon>Gunneridae</taxon>
        <taxon>Pentapetalae</taxon>
        <taxon>rosids</taxon>
        <taxon>fabids</taxon>
        <taxon>Malpighiales</taxon>
        <taxon>Euphorbiaceae</taxon>
        <taxon>Crotonoideae</taxon>
        <taxon>Manihoteae</taxon>
        <taxon>Manihot</taxon>
    </lineage>
</organism>
<name>A0ACB7G0Q7_MANES</name>